<organism evidence="2 3">
    <name type="scientific">Oharaeibacter diazotrophicus</name>
    <dbReference type="NCBI Taxonomy" id="1920512"/>
    <lineage>
        <taxon>Bacteria</taxon>
        <taxon>Pseudomonadati</taxon>
        <taxon>Pseudomonadota</taxon>
        <taxon>Alphaproteobacteria</taxon>
        <taxon>Hyphomicrobiales</taxon>
        <taxon>Pleomorphomonadaceae</taxon>
        <taxon>Oharaeibacter</taxon>
    </lineage>
</organism>
<proteinExistence type="predicted"/>
<dbReference type="Pfam" id="PF07330">
    <property type="entry name" value="DUF1467"/>
    <property type="match status" value="1"/>
</dbReference>
<accession>A0A4R6RKY8</accession>
<evidence type="ECO:0000313" key="3">
    <source>
        <dbReference type="Proteomes" id="UP000294547"/>
    </source>
</evidence>
<comment type="caution">
    <text evidence="2">The sequence shown here is derived from an EMBL/GenBank/DDBJ whole genome shotgun (WGS) entry which is preliminary data.</text>
</comment>
<keyword evidence="1" id="KW-0472">Membrane</keyword>
<evidence type="ECO:0000313" key="2">
    <source>
        <dbReference type="EMBL" id="TDP87299.1"/>
    </source>
</evidence>
<dbReference type="EMBL" id="SNXY01000006">
    <property type="protein sequence ID" value="TDP87299.1"/>
    <property type="molecule type" value="Genomic_DNA"/>
</dbReference>
<sequence>MSIGGVGIGSAIAIYFIIWWLVLFAVLPWGVRSQHETGEVTPGSDPGAPVVPHLKRKLIATTVVAAICFVTFLLVRNSGLTLDMFPGPKAHRTT</sequence>
<protein>
    <submittedName>
        <fullName evidence="2">Putative secreted protein</fullName>
    </submittedName>
</protein>
<dbReference type="InterPro" id="IPR009935">
    <property type="entry name" value="DUF1467"/>
</dbReference>
<dbReference type="Proteomes" id="UP000294547">
    <property type="component" value="Unassembled WGS sequence"/>
</dbReference>
<reference evidence="2 3" key="1">
    <citation type="submission" date="2019-03" db="EMBL/GenBank/DDBJ databases">
        <title>Genomic Encyclopedia of Type Strains, Phase IV (KMG-IV): sequencing the most valuable type-strain genomes for metagenomic binning, comparative biology and taxonomic classification.</title>
        <authorList>
            <person name="Goeker M."/>
        </authorList>
    </citation>
    <scope>NUCLEOTIDE SEQUENCE [LARGE SCALE GENOMIC DNA]</scope>
    <source>
        <strain evidence="2 3">DSM 102969</strain>
    </source>
</reference>
<keyword evidence="3" id="KW-1185">Reference proteome</keyword>
<evidence type="ECO:0000256" key="1">
    <source>
        <dbReference type="SAM" id="Phobius"/>
    </source>
</evidence>
<gene>
    <name evidence="2" type="ORF">EDD54_1192</name>
</gene>
<name>A0A4R6RKY8_9HYPH</name>
<keyword evidence="1" id="KW-0812">Transmembrane</keyword>
<dbReference type="OrthoDB" id="9804637at2"/>
<keyword evidence="1" id="KW-1133">Transmembrane helix</keyword>
<feature type="transmembrane region" description="Helical" evidence="1">
    <location>
        <begin position="58"/>
        <end position="75"/>
    </location>
</feature>
<feature type="transmembrane region" description="Helical" evidence="1">
    <location>
        <begin position="12"/>
        <end position="31"/>
    </location>
</feature>
<dbReference type="AlphaFoldDB" id="A0A4R6RKY8"/>
<dbReference type="RefSeq" id="WP_126535668.1">
    <property type="nucleotide sequence ID" value="NZ_BSPM01000008.1"/>
</dbReference>